<dbReference type="EMBL" id="CP009111">
    <property type="protein sequence ID" value="ANS24856.1"/>
    <property type="molecule type" value="Genomic_DNA"/>
</dbReference>
<reference evidence="2 5" key="1">
    <citation type="submission" date="2014-07" db="EMBL/GenBank/DDBJ databases">
        <authorList>
            <person name="Zhang J.E."/>
            <person name="Yang H."/>
            <person name="Guo J."/>
            <person name="Deng Z."/>
            <person name="Luo H."/>
            <person name="Luo M."/>
            <person name="Zhao B."/>
        </authorList>
    </citation>
    <scope>NUCLEOTIDE SEQUENCE [LARGE SCALE GENOMIC DNA]</scope>
    <source>
        <strain evidence="2 5">1CP</strain>
    </source>
</reference>
<sequence length="88" mass="9854">MDSFWTIFWLGAIAFAFLAYLLLLFAISADLFRDHGTSGWMKAFWVCFLLLVPFVSALIYVILKSDGIAERSRTTSRIQSRGADPDGG</sequence>
<evidence type="ECO:0000313" key="2">
    <source>
        <dbReference type="EMBL" id="ANS24856.1"/>
    </source>
</evidence>
<keyword evidence="6" id="KW-1185">Reference proteome</keyword>
<dbReference type="Proteomes" id="UP000186108">
    <property type="component" value="Chromosome"/>
</dbReference>
<accession>A0A1B1JWY0</accession>
<keyword evidence="1" id="KW-0472">Membrane</keyword>
<dbReference type="AlphaFoldDB" id="A0A1B1JWY0"/>
<dbReference type="Proteomes" id="UP001231166">
    <property type="component" value="Chromosome"/>
</dbReference>
<dbReference type="EMBL" id="JAPWIS010000026">
    <property type="protein sequence ID" value="MCZ4588934.1"/>
    <property type="molecule type" value="Genomic_DNA"/>
</dbReference>
<evidence type="ECO:0000313" key="3">
    <source>
        <dbReference type="EMBL" id="MCZ4588934.1"/>
    </source>
</evidence>
<reference evidence="3" key="2">
    <citation type="submission" date="2022-12" db="EMBL/GenBank/DDBJ databases">
        <authorList>
            <person name="Krivoruchko A.V."/>
            <person name="Elkin A."/>
        </authorList>
    </citation>
    <scope>NUCLEOTIDE SEQUENCE</scope>
    <source>
        <strain evidence="3">IEGM 249</strain>
    </source>
</reference>
<name>A0A1B1JWY0_RHOOP</name>
<gene>
    <name evidence="3" type="ORF">O4328_35690</name>
    <name evidence="4" type="ORF">Q5707_00515</name>
    <name evidence="2" type="ORF">R1CP_00480</name>
</gene>
<evidence type="ECO:0000256" key="1">
    <source>
        <dbReference type="SAM" id="Phobius"/>
    </source>
</evidence>
<evidence type="ECO:0000313" key="4">
    <source>
        <dbReference type="EMBL" id="WLF47535.1"/>
    </source>
</evidence>
<proteinExistence type="predicted"/>
<evidence type="ECO:0000313" key="5">
    <source>
        <dbReference type="Proteomes" id="UP000186108"/>
    </source>
</evidence>
<evidence type="ECO:0008006" key="7">
    <source>
        <dbReference type="Google" id="ProtNLM"/>
    </source>
</evidence>
<evidence type="ECO:0000313" key="6">
    <source>
        <dbReference type="Proteomes" id="UP001066327"/>
    </source>
</evidence>
<keyword evidence="1" id="KW-1133">Transmembrane helix</keyword>
<organism evidence="2 5">
    <name type="scientific">Rhodococcus opacus</name>
    <name type="common">Nocardia opaca</name>
    <dbReference type="NCBI Taxonomy" id="37919"/>
    <lineage>
        <taxon>Bacteria</taxon>
        <taxon>Bacillati</taxon>
        <taxon>Actinomycetota</taxon>
        <taxon>Actinomycetes</taxon>
        <taxon>Mycobacteriales</taxon>
        <taxon>Nocardiaceae</taxon>
        <taxon>Rhodococcus</taxon>
    </lineage>
</organism>
<reference evidence="4" key="3">
    <citation type="submission" date="2023-07" db="EMBL/GenBank/DDBJ databases">
        <title>Genomic analysis of Rhodococcus opacus VOC-14 with glycol ethers degradation activity.</title>
        <authorList>
            <person name="Narkevich D.A."/>
            <person name="Hlushen A.M."/>
            <person name="Akhremchuk A.E."/>
            <person name="Sikolenko M.A."/>
            <person name="Valentovich L.N."/>
        </authorList>
    </citation>
    <scope>NUCLEOTIDE SEQUENCE</scope>
    <source>
        <strain evidence="4">VOC-14</strain>
    </source>
</reference>
<dbReference type="RefSeq" id="WP_005257658.1">
    <property type="nucleotide sequence ID" value="NZ_CAJUXZ010000001.1"/>
</dbReference>
<dbReference type="Proteomes" id="UP001066327">
    <property type="component" value="Unassembled WGS sequence"/>
</dbReference>
<feature type="transmembrane region" description="Helical" evidence="1">
    <location>
        <begin position="43"/>
        <end position="63"/>
    </location>
</feature>
<feature type="transmembrane region" description="Helical" evidence="1">
    <location>
        <begin position="7"/>
        <end position="31"/>
    </location>
</feature>
<dbReference type="EMBL" id="CP130953">
    <property type="protein sequence ID" value="WLF47535.1"/>
    <property type="molecule type" value="Genomic_DNA"/>
</dbReference>
<protein>
    <recommendedName>
        <fullName evidence="7">Cardiolipin synthase N-terminal domain-containing protein</fullName>
    </recommendedName>
</protein>
<keyword evidence="1" id="KW-0812">Transmembrane</keyword>